<gene>
    <name evidence="1" type="ORF">DXG03_006327</name>
</gene>
<reference evidence="1" key="1">
    <citation type="submission" date="2020-07" db="EMBL/GenBank/DDBJ databases">
        <authorList>
            <person name="Nieuwenhuis M."/>
            <person name="Van De Peppel L.J.J."/>
        </authorList>
    </citation>
    <scope>NUCLEOTIDE SEQUENCE</scope>
    <source>
        <strain evidence="1">AP01</strain>
        <tissue evidence="1">Mycelium</tissue>
    </source>
</reference>
<dbReference type="AlphaFoldDB" id="A0A9P7KDJ6"/>
<organism evidence="1 2">
    <name type="scientific">Asterophora parasitica</name>
    <dbReference type="NCBI Taxonomy" id="117018"/>
    <lineage>
        <taxon>Eukaryota</taxon>
        <taxon>Fungi</taxon>
        <taxon>Dikarya</taxon>
        <taxon>Basidiomycota</taxon>
        <taxon>Agaricomycotina</taxon>
        <taxon>Agaricomycetes</taxon>
        <taxon>Agaricomycetidae</taxon>
        <taxon>Agaricales</taxon>
        <taxon>Tricholomatineae</taxon>
        <taxon>Lyophyllaceae</taxon>
        <taxon>Asterophora</taxon>
    </lineage>
</organism>
<reference evidence="1" key="2">
    <citation type="submission" date="2021-10" db="EMBL/GenBank/DDBJ databases">
        <title>Phylogenomics reveals ancestral predisposition of the termite-cultivated fungus Termitomyces towards a domesticated lifestyle.</title>
        <authorList>
            <person name="Auxier B."/>
            <person name="Grum-Grzhimaylo A."/>
            <person name="Cardenas M.E."/>
            <person name="Lodge J.D."/>
            <person name="Laessoe T."/>
            <person name="Pedersen O."/>
            <person name="Smith M.E."/>
            <person name="Kuyper T.W."/>
            <person name="Franco-Molano E.A."/>
            <person name="Baroni T.J."/>
            <person name="Aanen D.K."/>
        </authorList>
    </citation>
    <scope>NUCLEOTIDE SEQUENCE</scope>
    <source>
        <strain evidence="1">AP01</strain>
        <tissue evidence="1">Mycelium</tissue>
    </source>
</reference>
<evidence type="ECO:0000313" key="1">
    <source>
        <dbReference type="EMBL" id="KAG5645374.1"/>
    </source>
</evidence>
<name>A0A9P7KDJ6_9AGAR</name>
<accession>A0A9P7KDJ6</accession>
<keyword evidence="2" id="KW-1185">Reference proteome</keyword>
<dbReference type="EMBL" id="JABCKV010000041">
    <property type="protein sequence ID" value="KAG5645374.1"/>
    <property type="molecule type" value="Genomic_DNA"/>
</dbReference>
<dbReference type="Proteomes" id="UP000775547">
    <property type="component" value="Unassembled WGS sequence"/>
</dbReference>
<evidence type="ECO:0000313" key="2">
    <source>
        <dbReference type="Proteomes" id="UP000775547"/>
    </source>
</evidence>
<protein>
    <submittedName>
        <fullName evidence="1">Uncharacterized protein</fullName>
    </submittedName>
</protein>
<comment type="caution">
    <text evidence="1">The sequence shown here is derived from an EMBL/GenBank/DDBJ whole genome shotgun (WGS) entry which is preliminary data.</text>
</comment>
<proteinExistence type="predicted"/>
<sequence>MCSHAPSDIDNSYRGFQMIDYGVPTAAARDLLDLLDPSIRELHTTDVSYSPELLQSIEQGKLLPRLTAFTFFKDSRFTFDTFELEKLLCQKNCGHGSLKDPRVKIVRDDNV</sequence>